<proteinExistence type="inferred from homology"/>
<dbReference type="Pfam" id="PF00106">
    <property type="entry name" value="adh_short"/>
    <property type="match status" value="1"/>
</dbReference>
<evidence type="ECO:0000256" key="1">
    <source>
        <dbReference type="ARBA" id="ARBA00006484"/>
    </source>
</evidence>
<protein>
    <submittedName>
        <fullName evidence="4">3-hydroxy acid dehydrogenase / malonic semialdehyde reductase</fullName>
    </submittedName>
</protein>
<dbReference type="RefSeq" id="WP_074767990.1">
    <property type="nucleotide sequence ID" value="NZ_FNWO01000007.1"/>
</dbReference>
<organism evidence="4 5">
    <name type="scientific">Magnetospirillum fulvum</name>
    <name type="common">Rhodospirillum fulvum</name>
    <dbReference type="NCBI Taxonomy" id="1082"/>
    <lineage>
        <taxon>Bacteria</taxon>
        <taxon>Pseudomonadati</taxon>
        <taxon>Pseudomonadota</taxon>
        <taxon>Alphaproteobacteria</taxon>
        <taxon>Rhodospirillales</taxon>
        <taxon>Rhodospirillaceae</taxon>
        <taxon>Magnetospirillum</taxon>
    </lineage>
</organism>
<dbReference type="PRINTS" id="PR00081">
    <property type="entry name" value="GDHRDH"/>
</dbReference>
<dbReference type="GO" id="GO:0016616">
    <property type="term" value="F:oxidoreductase activity, acting on the CH-OH group of donors, NAD or NADP as acceptor"/>
    <property type="evidence" value="ECO:0007669"/>
    <property type="project" value="UniProtKB-ARBA"/>
</dbReference>
<dbReference type="PRINTS" id="PR00080">
    <property type="entry name" value="SDRFAMILY"/>
</dbReference>
<dbReference type="SUPFAM" id="SSF51735">
    <property type="entry name" value="NAD(P)-binding Rossmann-fold domains"/>
    <property type="match status" value="1"/>
</dbReference>
<evidence type="ECO:0000313" key="4">
    <source>
        <dbReference type="EMBL" id="SEH36942.1"/>
    </source>
</evidence>
<reference evidence="5" key="1">
    <citation type="submission" date="2016-10" db="EMBL/GenBank/DDBJ databases">
        <authorList>
            <person name="Varghese N."/>
            <person name="Submissions S."/>
        </authorList>
    </citation>
    <scope>NUCLEOTIDE SEQUENCE [LARGE SCALE GENOMIC DNA]</scope>
    <source>
        <strain evidence="5">DSM 13234</strain>
    </source>
</reference>
<evidence type="ECO:0000313" key="5">
    <source>
        <dbReference type="Proteomes" id="UP000182983"/>
    </source>
</evidence>
<dbReference type="PANTHER" id="PTHR42901:SF1">
    <property type="entry name" value="ALCOHOL DEHYDROGENASE"/>
    <property type="match status" value="1"/>
</dbReference>
<gene>
    <name evidence="4" type="ORF">SAMN04244559_01926</name>
</gene>
<dbReference type="EMBL" id="FNWO01000007">
    <property type="protein sequence ID" value="SEH36942.1"/>
    <property type="molecule type" value="Genomic_DNA"/>
</dbReference>
<evidence type="ECO:0000256" key="3">
    <source>
        <dbReference type="RuleBase" id="RU000363"/>
    </source>
</evidence>
<accession>A0A1H6HPE4</accession>
<dbReference type="Gene3D" id="3.40.50.720">
    <property type="entry name" value="NAD(P)-binding Rossmann-like Domain"/>
    <property type="match status" value="1"/>
</dbReference>
<dbReference type="AlphaFoldDB" id="A0A1H6HPE4"/>
<keyword evidence="5" id="KW-1185">Reference proteome</keyword>
<dbReference type="FunFam" id="3.40.50.720:FF:000047">
    <property type="entry name" value="NADP-dependent L-serine/L-allo-threonine dehydrogenase"/>
    <property type="match status" value="1"/>
</dbReference>
<sequence>MSADWTNRTVMVTGATAGFGTAIARRFAAAGARLVICGRRVERLDSLKAELETPVHAAPLDVRDRAAIAAFVAALPPDFAAIDVLANNAGLALGLEPAYATDPDDWDTMIDTNLKGLVQVTRAILPGMVERDRGHIVNIGSIAGNFPYPGGNVYGATKAAVKQFSANLLADLVKTRLRVTNIEPGLCGGSEFSTVRFHGDPDKAAKVYEGTTPLTSEDVAEAVFWAASAPSHVNISRIEMMPSCQAVAGMAVHRRSPDEM</sequence>
<name>A0A1H6HPE4_MAGFU</name>
<dbReference type="InterPro" id="IPR002347">
    <property type="entry name" value="SDR_fam"/>
</dbReference>
<evidence type="ECO:0000256" key="2">
    <source>
        <dbReference type="ARBA" id="ARBA00023002"/>
    </source>
</evidence>
<comment type="similarity">
    <text evidence="1 3">Belongs to the short-chain dehydrogenases/reductases (SDR) family.</text>
</comment>
<dbReference type="OrthoDB" id="658698at2"/>
<dbReference type="InterPro" id="IPR036291">
    <property type="entry name" value="NAD(P)-bd_dom_sf"/>
</dbReference>
<keyword evidence="2" id="KW-0560">Oxidoreductase</keyword>
<dbReference type="PANTHER" id="PTHR42901">
    <property type="entry name" value="ALCOHOL DEHYDROGENASE"/>
    <property type="match status" value="1"/>
</dbReference>
<dbReference type="Proteomes" id="UP000182983">
    <property type="component" value="Unassembled WGS sequence"/>
</dbReference>